<reference evidence="2" key="1">
    <citation type="submission" date="2023-10" db="EMBL/GenBank/DDBJ databases">
        <authorList>
            <person name="Chen Y."/>
            <person name="Shah S."/>
            <person name="Dougan E. K."/>
            <person name="Thang M."/>
            <person name="Chan C."/>
        </authorList>
    </citation>
    <scope>NUCLEOTIDE SEQUENCE [LARGE SCALE GENOMIC DNA]</scope>
</reference>
<protein>
    <submittedName>
        <fullName evidence="2">Uncharacterized protein</fullName>
    </submittedName>
</protein>
<evidence type="ECO:0000313" key="2">
    <source>
        <dbReference type="EMBL" id="CAK0816178.1"/>
    </source>
</evidence>
<dbReference type="Proteomes" id="UP001189429">
    <property type="component" value="Unassembled WGS sequence"/>
</dbReference>
<feature type="region of interest" description="Disordered" evidence="1">
    <location>
        <begin position="1"/>
        <end position="40"/>
    </location>
</feature>
<name>A0ABN9RCB4_9DINO</name>
<comment type="caution">
    <text evidence="2">The sequence shown here is derived from an EMBL/GenBank/DDBJ whole genome shotgun (WGS) entry which is preliminary data.</text>
</comment>
<feature type="compositionally biased region" description="Basic and acidic residues" evidence="1">
    <location>
        <begin position="18"/>
        <end position="27"/>
    </location>
</feature>
<accession>A0ABN9RCB4</accession>
<evidence type="ECO:0000256" key="1">
    <source>
        <dbReference type="SAM" id="MobiDB-lite"/>
    </source>
</evidence>
<sequence length="88" mass="9470">APRRRAALRSEQVVCPSERARRPEPVRPRIGPSGGRRRPGLLAPAGALLGHGGVPGRPSAPGTVLPRRWCFCGLCAMDLLVSMKKKRP</sequence>
<keyword evidence="3" id="KW-1185">Reference proteome</keyword>
<organism evidence="2 3">
    <name type="scientific">Prorocentrum cordatum</name>
    <dbReference type="NCBI Taxonomy" id="2364126"/>
    <lineage>
        <taxon>Eukaryota</taxon>
        <taxon>Sar</taxon>
        <taxon>Alveolata</taxon>
        <taxon>Dinophyceae</taxon>
        <taxon>Prorocentrales</taxon>
        <taxon>Prorocentraceae</taxon>
        <taxon>Prorocentrum</taxon>
    </lineage>
</organism>
<feature type="non-terminal residue" evidence="2">
    <location>
        <position position="1"/>
    </location>
</feature>
<dbReference type="EMBL" id="CAUYUJ010006116">
    <property type="protein sequence ID" value="CAK0816178.1"/>
    <property type="molecule type" value="Genomic_DNA"/>
</dbReference>
<evidence type="ECO:0000313" key="3">
    <source>
        <dbReference type="Proteomes" id="UP001189429"/>
    </source>
</evidence>
<gene>
    <name evidence="2" type="ORF">PCOR1329_LOCUS19223</name>
</gene>
<proteinExistence type="predicted"/>